<reference evidence="3" key="2">
    <citation type="submission" date="2022-01" db="EMBL/GenBank/DDBJ databases">
        <authorList>
            <person name="Yamashiro T."/>
            <person name="Shiraishi A."/>
            <person name="Satake H."/>
            <person name="Nakayama K."/>
        </authorList>
    </citation>
    <scope>NUCLEOTIDE SEQUENCE</scope>
</reference>
<keyword evidence="1" id="KW-0863">Zinc-finger</keyword>
<reference evidence="3" key="1">
    <citation type="journal article" date="2022" name="Int. J. Mol. Sci.">
        <title>Draft Genome of Tanacetum Coccineum: Genomic Comparison of Closely Related Tanacetum-Family Plants.</title>
        <authorList>
            <person name="Yamashiro T."/>
            <person name="Shiraishi A."/>
            <person name="Nakayama K."/>
            <person name="Satake H."/>
        </authorList>
    </citation>
    <scope>NUCLEOTIDE SEQUENCE</scope>
</reference>
<protein>
    <submittedName>
        <fullName evidence="3">Retrovirus-related pol polyprotein from transposon TNT 1-94</fullName>
    </submittedName>
</protein>
<proteinExistence type="predicted"/>
<dbReference type="Pfam" id="PF00098">
    <property type="entry name" value="zf-CCHC"/>
    <property type="match status" value="1"/>
</dbReference>
<dbReference type="SUPFAM" id="SSF57756">
    <property type="entry name" value="Retrovirus zinc finger-like domains"/>
    <property type="match status" value="1"/>
</dbReference>
<gene>
    <name evidence="3" type="ORF">Tco_0840984</name>
</gene>
<dbReference type="SMART" id="SM00343">
    <property type="entry name" value="ZnF_C2HC"/>
    <property type="match status" value="1"/>
</dbReference>
<keyword evidence="1" id="KW-0862">Zinc</keyword>
<comment type="caution">
    <text evidence="3">The sequence shown here is derived from an EMBL/GenBank/DDBJ whole genome shotgun (WGS) entry which is preliminary data.</text>
</comment>
<dbReference type="InterPro" id="IPR001878">
    <property type="entry name" value="Znf_CCHC"/>
</dbReference>
<evidence type="ECO:0000313" key="3">
    <source>
        <dbReference type="EMBL" id="GJT06522.1"/>
    </source>
</evidence>
<dbReference type="EMBL" id="BQNB010012676">
    <property type="protein sequence ID" value="GJT06522.1"/>
    <property type="molecule type" value="Genomic_DNA"/>
</dbReference>
<keyword evidence="1" id="KW-0479">Metal-binding</keyword>
<dbReference type="PROSITE" id="PS50158">
    <property type="entry name" value="ZF_CCHC"/>
    <property type="match status" value="1"/>
</dbReference>
<feature type="domain" description="CCHC-type" evidence="2">
    <location>
        <begin position="335"/>
        <end position="350"/>
    </location>
</feature>
<keyword evidence="4" id="KW-1185">Reference proteome</keyword>
<dbReference type="PANTHER" id="PTHR47481">
    <property type="match status" value="1"/>
</dbReference>
<dbReference type="PANTHER" id="PTHR47481:SF22">
    <property type="entry name" value="RETROTRANSPOSON GAG DOMAIN-CONTAINING PROTEIN"/>
    <property type="match status" value="1"/>
</dbReference>
<accession>A0ABQ5AYK1</accession>
<dbReference type="InterPro" id="IPR036875">
    <property type="entry name" value="Znf_CCHC_sf"/>
</dbReference>
<evidence type="ECO:0000259" key="2">
    <source>
        <dbReference type="PROSITE" id="PS50158"/>
    </source>
</evidence>
<evidence type="ECO:0000313" key="4">
    <source>
        <dbReference type="Proteomes" id="UP001151760"/>
    </source>
</evidence>
<dbReference type="Pfam" id="PF14223">
    <property type="entry name" value="Retrotran_gag_2"/>
    <property type="match status" value="1"/>
</dbReference>
<organism evidence="3 4">
    <name type="scientific">Tanacetum coccineum</name>
    <dbReference type="NCBI Taxonomy" id="301880"/>
    <lineage>
        <taxon>Eukaryota</taxon>
        <taxon>Viridiplantae</taxon>
        <taxon>Streptophyta</taxon>
        <taxon>Embryophyta</taxon>
        <taxon>Tracheophyta</taxon>
        <taxon>Spermatophyta</taxon>
        <taxon>Magnoliopsida</taxon>
        <taxon>eudicotyledons</taxon>
        <taxon>Gunneridae</taxon>
        <taxon>Pentapetalae</taxon>
        <taxon>asterids</taxon>
        <taxon>campanulids</taxon>
        <taxon>Asterales</taxon>
        <taxon>Asteraceae</taxon>
        <taxon>Asteroideae</taxon>
        <taxon>Anthemideae</taxon>
        <taxon>Anthemidinae</taxon>
        <taxon>Tanacetum</taxon>
    </lineage>
</organism>
<sequence length="386" mass="43768">MITVSFEFVALAVVGKEAEWLKNLILEILLWSKTITPKSIRCDCATTLAKAYSQMYNRKSRHLGVRHSMIHELIMNELALRHPIPSRGNFGSEFNVKSLMIRAEAIFCLGYRDQRKQEGAAEDREILVLFQVSVEVRMKALLEQQGLAAALEELPAATIVSFGKKACALILYSGDRVLREITKETTAAGIWKKLETLYMTKYLANRLYLKKKLYTFQMHTGKSQSEHIDEFHKLVGDLAAIDTTISDKDQALLLLTSLPSSYDNFMETLIYGRDTMKLEDVVATLNSRELQKMKEAKGEGGEGFYVRGRFGQRDIEHGTYSTWSKSQGRSSRLGCYICQSEEHLKRDCPRYNHKKSQGCVRIEDHVFGSGADGHDTVNVMMAMNVE</sequence>
<name>A0ABQ5AYK1_9ASTR</name>
<evidence type="ECO:0000256" key="1">
    <source>
        <dbReference type="PROSITE-ProRule" id="PRU00047"/>
    </source>
</evidence>
<dbReference type="Proteomes" id="UP001151760">
    <property type="component" value="Unassembled WGS sequence"/>
</dbReference>